<organism evidence="2 3">
    <name type="scientific">Podospora fimiseda</name>
    <dbReference type="NCBI Taxonomy" id="252190"/>
    <lineage>
        <taxon>Eukaryota</taxon>
        <taxon>Fungi</taxon>
        <taxon>Dikarya</taxon>
        <taxon>Ascomycota</taxon>
        <taxon>Pezizomycotina</taxon>
        <taxon>Sordariomycetes</taxon>
        <taxon>Sordariomycetidae</taxon>
        <taxon>Sordariales</taxon>
        <taxon>Podosporaceae</taxon>
        <taxon>Podospora</taxon>
    </lineage>
</organism>
<evidence type="ECO:0000313" key="2">
    <source>
        <dbReference type="EMBL" id="KAK4225111.1"/>
    </source>
</evidence>
<evidence type="ECO:0000313" key="3">
    <source>
        <dbReference type="Proteomes" id="UP001301958"/>
    </source>
</evidence>
<dbReference type="Proteomes" id="UP001301958">
    <property type="component" value="Unassembled WGS sequence"/>
</dbReference>
<name>A0AAN7BK84_9PEZI</name>
<sequence length="278" mass="31350">MSSSSGVGSGHGDGKNINKKLDQQRQKAVFRLAVQYNQTWNDPQSQKNKTRLIEWIAGRVKHYPYNMNDFNLHSLPHAAELMAVYILNGTSTKGFNEIKAALEKWYNNLIQHKAELRERFQPTDAWINFGLEETGWPEERARDYNIYLTAVAANEDEILWRTGQILNKIYRIWPSAKSVAIDIKEAQGIIDVCGGTDAQEGLEEAGIKGHFVVKVLEECLTMAKETLPMEHLRDFLDLADLDLSEEPGELDPYGPLDVLKRKEIDESDSASDRSGSGG</sequence>
<proteinExistence type="predicted"/>
<dbReference type="EMBL" id="MU865375">
    <property type="protein sequence ID" value="KAK4225111.1"/>
    <property type="molecule type" value="Genomic_DNA"/>
</dbReference>
<reference evidence="2" key="2">
    <citation type="submission" date="2023-05" db="EMBL/GenBank/DDBJ databases">
        <authorList>
            <consortium name="Lawrence Berkeley National Laboratory"/>
            <person name="Steindorff A."/>
            <person name="Hensen N."/>
            <person name="Bonometti L."/>
            <person name="Westerberg I."/>
            <person name="Brannstrom I.O."/>
            <person name="Guillou S."/>
            <person name="Cros-Aarteil S."/>
            <person name="Calhoun S."/>
            <person name="Haridas S."/>
            <person name="Kuo A."/>
            <person name="Mondo S."/>
            <person name="Pangilinan J."/>
            <person name="Riley R."/>
            <person name="Labutti K."/>
            <person name="Andreopoulos B."/>
            <person name="Lipzen A."/>
            <person name="Chen C."/>
            <person name="Yanf M."/>
            <person name="Daum C."/>
            <person name="Ng V."/>
            <person name="Clum A."/>
            <person name="Ohm R."/>
            <person name="Martin F."/>
            <person name="Silar P."/>
            <person name="Natvig D."/>
            <person name="Lalanne C."/>
            <person name="Gautier V."/>
            <person name="Ament-Velasquez S.L."/>
            <person name="Kruys A."/>
            <person name="Hutchinson M.I."/>
            <person name="Powell A.J."/>
            <person name="Barry K."/>
            <person name="Miller A.N."/>
            <person name="Grigoriev I.V."/>
            <person name="Debuchy R."/>
            <person name="Gladieux P."/>
            <person name="Thoren M.H."/>
            <person name="Johannesson H."/>
        </authorList>
    </citation>
    <scope>NUCLEOTIDE SEQUENCE</scope>
    <source>
        <strain evidence="2">CBS 990.96</strain>
    </source>
</reference>
<gene>
    <name evidence="2" type="ORF">QBC38DRAFT_457638</name>
</gene>
<evidence type="ECO:0000256" key="1">
    <source>
        <dbReference type="SAM" id="MobiDB-lite"/>
    </source>
</evidence>
<protein>
    <submittedName>
        <fullName evidence="2">Uncharacterized protein</fullName>
    </submittedName>
</protein>
<accession>A0AAN7BK84</accession>
<comment type="caution">
    <text evidence="2">The sequence shown here is derived from an EMBL/GenBank/DDBJ whole genome shotgun (WGS) entry which is preliminary data.</text>
</comment>
<keyword evidence="3" id="KW-1185">Reference proteome</keyword>
<feature type="region of interest" description="Disordered" evidence="1">
    <location>
        <begin position="245"/>
        <end position="278"/>
    </location>
</feature>
<dbReference type="AlphaFoldDB" id="A0AAN7BK84"/>
<reference evidence="2" key="1">
    <citation type="journal article" date="2023" name="Mol. Phylogenet. Evol.">
        <title>Genome-scale phylogeny and comparative genomics of the fungal order Sordariales.</title>
        <authorList>
            <person name="Hensen N."/>
            <person name="Bonometti L."/>
            <person name="Westerberg I."/>
            <person name="Brannstrom I.O."/>
            <person name="Guillou S."/>
            <person name="Cros-Aarteil S."/>
            <person name="Calhoun S."/>
            <person name="Haridas S."/>
            <person name="Kuo A."/>
            <person name="Mondo S."/>
            <person name="Pangilinan J."/>
            <person name="Riley R."/>
            <person name="LaButti K."/>
            <person name="Andreopoulos B."/>
            <person name="Lipzen A."/>
            <person name="Chen C."/>
            <person name="Yan M."/>
            <person name="Daum C."/>
            <person name="Ng V."/>
            <person name="Clum A."/>
            <person name="Steindorff A."/>
            <person name="Ohm R.A."/>
            <person name="Martin F."/>
            <person name="Silar P."/>
            <person name="Natvig D.O."/>
            <person name="Lalanne C."/>
            <person name="Gautier V."/>
            <person name="Ament-Velasquez S.L."/>
            <person name="Kruys A."/>
            <person name="Hutchinson M.I."/>
            <person name="Powell A.J."/>
            <person name="Barry K."/>
            <person name="Miller A.N."/>
            <person name="Grigoriev I.V."/>
            <person name="Debuchy R."/>
            <person name="Gladieux P."/>
            <person name="Hiltunen Thoren M."/>
            <person name="Johannesson H."/>
        </authorList>
    </citation>
    <scope>NUCLEOTIDE SEQUENCE</scope>
    <source>
        <strain evidence="2">CBS 990.96</strain>
    </source>
</reference>